<reference evidence="1" key="1">
    <citation type="journal article" date="2017" name="Appl. Environ. Microbiol.">
        <title>Microdiversification of a pelagic Polynucleobacter species is mainly driven by acquisition of genomic islands from a partially interspecific gene pool.</title>
        <authorList>
            <person name="Hoetzinger M."/>
            <person name="Hahn M.W."/>
            <person name="Jezberova J."/>
            <person name="Schmidt J."/>
            <person name="Koll U."/>
        </authorList>
    </citation>
    <scope>NUCLEOTIDE SEQUENCE</scope>
    <source>
        <strain evidence="1">MWH-RechtKol4</strain>
    </source>
</reference>
<name>A0AAC9ITG2_9BURK</name>
<dbReference type="Proteomes" id="UP000182060">
    <property type="component" value="Chromosome"/>
</dbReference>
<evidence type="ECO:0000313" key="1">
    <source>
        <dbReference type="EMBL" id="APC00168.1"/>
    </source>
</evidence>
<accession>A0AAC9ITG2</accession>
<dbReference type="AlphaFoldDB" id="A0AAC9ITG2"/>
<proteinExistence type="predicted"/>
<dbReference type="Pfam" id="PF11142">
    <property type="entry name" value="DUF2917"/>
    <property type="match status" value="1"/>
</dbReference>
<gene>
    <name evidence="1" type="ORF">AOC25_00235</name>
</gene>
<protein>
    <recommendedName>
        <fullName evidence="3">DUF2917 domain-containing protein</fullName>
    </recommendedName>
</protein>
<evidence type="ECO:0008006" key="3">
    <source>
        <dbReference type="Google" id="ProtNLM"/>
    </source>
</evidence>
<organism evidence="1 2">
    <name type="scientific">Polynucleobacter asymbioticus</name>
    <dbReference type="NCBI Taxonomy" id="576611"/>
    <lineage>
        <taxon>Bacteria</taxon>
        <taxon>Pseudomonadati</taxon>
        <taxon>Pseudomonadota</taxon>
        <taxon>Betaproteobacteria</taxon>
        <taxon>Burkholderiales</taxon>
        <taxon>Burkholderiaceae</taxon>
        <taxon>Polynucleobacter</taxon>
    </lineage>
</organism>
<dbReference type="EMBL" id="CP015017">
    <property type="protein sequence ID" value="APC00168.1"/>
    <property type="molecule type" value="Genomic_DNA"/>
</dbReference>
<sequence length="101" mass="11150">MNIELSNTIIQVTETNKVSFSKAHNTRLECLEGTIWLTFDDLDGDFLLTAGEHLLINSNGLALISGLPSAKIRLTTPAIQPTAFSRLLSWINDHFLNLIVA</sequence>
<dbReference type="RefSeq" id="WP_071538471.1">
    <property type="nucleotide sequence ID" value="NZ_CP015016.1"/>
</dbReference>
<dbReference type="InterPro" id="IPR021317">
    <property type="entry name" value="DUF2917"/>
</dbReference>
<evidence type="ECO:0000313" key="2">
    <source>
        <dbReference type="Proteomes" id="UP000182060"/>
    </source>
</evidence>